<comment type="similarity">
    <text evidence="2">Belongs to the bacterial solute-binding protein 2 family.</text>
</comment>
<evidence type="ECO:0000256" key="3">
    <source>
        <dbReference type="ARBA" id="ARBA00022729"/>
    </source>
</evidence>
<dbReference type="RefSeq" id="WP_311425041.1">
    <property type="nucleotide sequence ID" value="NZ_JAVREH010000058.1"/>
</dbReference>
<evidence type="ECO:0000259" key="6">
    <source>
        <dbReference type="Pfam" id="PF13407"/>
    </source>
</evidence>
<dbReference type="Gene3D" id="3.40.50.2300">
    <property type="match status" value="2"/>
</dbReference>
<evidence type="ECO:0000256" key="4">
    <source>
        <dbReference type="SAM" id="MobiDB-lite"/>
    </source>
</evidence>
<dbReference type="Proteomes" id="UP001183176">
    <property type="component" value="Unassembled WGS sequence"/>
</dbReference>
<feature type="chain" id="PRO_5045763805" evidence="5">
    <location>
        <begin position="25"/>
        <end position="384"/>
    </location>
</feature>
<dbReference type="Pfam" id="PF13407">
    <property type="entry name" value="Peripla_BP_4"/>
    <property type="match status" value="1"/>
</dbReference>
<dbReference type="SUPFAM" id="SSF53822">
    <property type="entry name" value="Periplasmic binding protein-like I"/>
    <property type="match status" value="1"/>
</dbReference>
<dbReference type="PANTHER" id="PTHR46847">
    <property type="entry name" value="D-ALLOSE-BINDING PERIPLASMIC PROTEIN-RELATED"/>
    <property type="match status" value="1"/>
</dbReference>
<feature type="compositionally biased region" description="Gly residues" evidence="4">
    <location>
        <begin position="31"/>
        <end position="42"/>
    </location>
</feature>
<sequence>MTSKHPARLAVLAAVAALAVTACSSSKTSTGGSGNGDTGGSGTDYSAMLDKAREMVPATFTGPTTPAKAPSGKKIAAITCYSILEGCVIPANGIAKAATAIGWQARTFDGGGTPTTQNTQILNAVSWGADVIALIAITPSAVQTGLAAAKKAGALIVSGSSGTSSPNAVPAAAAGQILPAVDVSPDYKSLGEHLANWIIADSKGKANVAVYGDKEFDSINAQETGIVPALKACTTCKSSDVQYFTATQIASSLGPQTVNYVRTHPDVDYLYSAFDPPAAAQVQALQTAGLGKNVKIVSALGNAQNLQFVKAGQVQAADAAYDNIYMGFAMVDQSIRLLNKQPLIAPAGEGLPFQVLDKTNLPTKEGSWTAPYDYQSKFIALWKS</sequence>
<keyword evidence="3 5" id="KW-0732">Signal</keyword>
<feature type="signal peptide" evidence="5">
    <location>
        <begin position="1"/>
        <end position="24"/>
    </location>
</feature>
<dbReference type="PROSITE" id="PS51257">
    <property type="entry name" value="PROKAR_LIPOPROTEIN"/>
    <property type="match status" value="1"/>
</dbReference>
<reference evidence="8" key="1">
    <citation type="submission" date="2023-07" db="EMBL/GenBank/DDBJ databases">
        <title>30 novel species of actinomycetes from the DSMZ collection.</title>
        <authorList>
            <person name="Nouioui I."/>
        </authorList>
    </citation>
    <scope>NUCLEOTIDE SEQUENCE [LARGE SCALE GENOMIC DNA]</scope>
    <source>
        <strain evidence="8">DSM 44399</strain>
    </source>
</reference>
<protein>
    <submittedName>
        <fullName evidence="7">Sugar ABC transporter substrate-binding protein</fullName>
    </submittedName>
</protein>
<evidence type="ECO:0000256" key="2">
    <source>
        <dbReference type="ARBA" id="ARBA00007639"/>
    </source>
</evidence>
<comment type="subcellular location">
    <subcellularLocation>
        <location evidence="1">Cell envelope</location>
    </subcellularLocation>
</comment>
<proteinExistence type="inferred from homology"/>
<evidence type="ECO:0000313" key="7">
    <source>
        <dbReference type="EMBL" id="MDT0263898.1"/>
    </source>
</evidence>
<accession>A0ABU2JFY6</accession>
<comment type="caution">
    <text evidence="7">The sequence shown here is derived from an EMBL/GenBank/DDBJ whole genome shotgun (WGS) entry which is preliminary data.</text>
</comment>
<dbReference type="InterPro" id="IPR028082">
    <property type="entry name" value="Peripla_BP_I"/>
</dbReference>
<feature type="region of interest" description="Disordered" evidence="4">
    <location>
        <begin position="25"/>
        <end position="44"/>
    </location>
</feature>
<evidence type="ECO:0000256" key="5">
    <source>
        <dbReference type="SAM" id="SignalP"/>
    </source>
</evidence>
<name>A0ABU2JFY6_9ACTN</name>
<keyword evidence="8" id="KW-1185">Reference proteome</keyword>
<dbReference type="EMBL" id="JAVREH010000058">
    <property type="protein sequence ID" value="MDT0263898.1"/>
    <property type="molecule type" value="Genomic_DNA"/>
</dbReference>
<dbReference type="InterPro" id="IPR025997">
    <property type="entry name" value="SBP_2_dom"/>
</dbReference>
<evidence type="ECO:0000256" key="1">
    <source>
        <dbReference type="ARBA" id="ARBA00004196"/>
    </source>
</evidence>
<organism evidence="7 8">
    <name type="scientific">Jatrophihabitans lederbergiae</name>
    <dbReference type="NCBI Taxonomy" id="3075547"/>
    <lineage>
        <taxon>Bacteria</taxon>
        <taxon>Bacillati</taxon>
        <taxon>Actinomycetota</taxon>
        <taxon>Actinomycetes</taxon>
        <taxon>Jatrophihabitantales</taxon>
        <taxon>Jatrophihabitantaceae</taxon>
        <taxon>Jatrophihabitans</taxon>
    </lineage>
</organism>
<feature type="domain" description="Periplasmic binding protein" evidence="6">
    <location>
        <begin position="91"/>
        <end position="341"/>
    </location>
</feature>
<dbReference type="PANTHER" id="PTHR46847:SF1">
    <property type="entry name" value="D-ALLOSE-BINDING PERIPLASMIC PROTEIN-RELATED"/>
    <property type="match status" value="1"/>
</dbReference>
<evidence type="ECO:0000313" key="8">
    <source>
        <dbReference type="Proteomes" id="UP001183176"/>
    </source>
</evidence>
<gene>
    <name evidence="7" type="ORF">RM423_21210</name>
</gene>